<reference evidence="1 2" key="1">
    <citation type="journal article" date="2014" name="Am. J. Bot.">
        <title>Genome assembly and annotation for red clover (Trifolium pratense; Fabaceae).</title>
        <authorList>
            <person name="Istvanek J."/>
            <person name="Jaros M."/>
            <person name="Krenek A."/>
            <person name="Repkova J."/>
        </authorList>
    </citation>
    <scope>NUCLEOTIDE SEQUENCE [LARGE SCALE GENOMIC DNA]</scope>
    <source>
        <strain evidence="2">cv. Tatra</strain>
        <tissue evidence="1">Young leaves</tissue>
    </source>
</reference>
<dbReference type="Proteomes" id="UP000236291">
    <property type="component" value="Unassembled WGS sequence"/>
</dbReference>
<reference evidence="1 2" key="2">
    <citation type="journal article" date="2017" name="Front. Plant Sci.">
        <title>Gene Classification and Mining of Molecular Markers Useful in Red Clover (Trifolium pratense) Breeding.</title>
        <authorList>
            <person name="Istvanek J."/>
            <person name="Dluhosova J."/>
            <person name="Dluhos P."/>
            <person name="Patkova L."/>
            <person name="Nedelnik J."/>
            <person name="Repkova J."/>
        </authorList>
    </citation>
    <scope>NUCLEOTIDE SEQUENCE [LARGE SCALE GENOMIC DNA]</scope>
    <source>
        <strain evidence="2">cv. Tatra</strain>
        <tissue evidence="1">Young leaves</tissue>
    </source>
</reference>
<organism evidence="1 2">
    <name type="scientific">Trifolium pratense</name>
    <name type="common">Red clover</name>
    <dbReference type="NCBI Taxonomy" id="57577"/>
    <lineage>
        <taxon>Eukaryota</taxon>
        <taxon>Viridiplantae</taxon>
        <taxon>Streptophyta</taxon>
        <taxon>Embryophyta</taxon>
        <taxon>Tracheophyta</taxon>
        <taxon>Spermatophyta</taxon>
        <taxon>Magnoliopsida</taxon>
        <taxon>eudicotyledons</taxon>
        <taxon>Gunneridae</taxon>
        <taxon>Pentapetalae</taxon>
        <taxon>rosids</taxon>
        <taxon>fabids</taxon>
        <taxon>Fabales</taxon>
        <taxon>Fabaceae</taxon>
        <taxon>Papilionoideae</taxon>
        <taxon>50 kb inversion clade</taxon>
        <taxon>NPAAA clade</taxon>
        <taxon>Hologalegina</taxon>
        <taxon>IRL clade</taxon>
        <taxon>Trifolieae</taxon>
        <taxon>Trifolium</taxon>
    </lineage>
</organism>
<feature type="non-terminal residue" evidence="1">
    <location>
        <position position="49"/>
    </location>
</feature>
<gene>
    <name evidence="1" type="ORF">L195_g054798</name>
</gene>
<comment type="caution">
    <text evidence="1">The sequence shown here is derived from an EMBL/GenBank/DDBJ whole genome shotgun (WGS) entry which is preliminary data.</text>
</comment>
<sequence length="49" mass="5325">MIDLVVDLFSDEIDTKGDKSDAETRSSVTKLIAKHGMLPPLVSPPEKLS</sequence>
<evidence type="ECO:0000313" key="2">
    <source>
        <dbReference type="Proteomes" id="UP000236291"/>
    </source>
</evidence>
<name>A0A2K3KI17_TRIPR</name>
<dbReference type="AlphaFoldDB" id="A0A2K3KI17"/>
<accession>A0A2K3KI17</accession>
<evidence type="ECO:0000313" key="1">
    <source>
        <dbReference type="EMBL" id="PNX65941.1"/>
    </source>
</evidence>
<dbReference type="EMBL" id="ASHM01097260">
    <property type="protein sequence ID" value="PNX65941.1"/>
    <property type="molecule type" value="Genomic_DNA"/>
</dbReference>
<protein>
    <submittedName>
        <fullName evidence="1">Uncharacterized protein</fullName>
    </submittedName>
</protein>
<proteinExistence type="predicted"/>